<feature type="region of interest" description="Disordered" evidence="1">
    <location>
        <begin position="1"/>
        <end position="54"/>
    </location>
</feature>
<evidence type="ECO:0000256" key="1">
    <source>
        <dbReference type="SAM" id="MobiDB-lite"/>
    </source>
</evidence>
<dbReference type="EMBL" id="BKCJ010169850">
    <property type="protein sequence ID" value="GEY33267.1"/>
    <property type="molecule type" value="Genomic_DNA"/>
</dbReference>
<gene>
    <name evidence="2" type="ORF">Tci_405241</name>
</gene>
<comment type="caution">
    <text evidence="2">The sequence shown here is derived from an EMBL/GenBank/DDBJ whole genome shotgun (WGS) entry which is preliminary data.</text>
</comment>
<name>A0A699HP05_TANCI</name>
<protein>
    <submittedName>
        <fullName evidence="2">Uncharacterized protein</fullName>
    </submittedName>
</protein>
<accession>A0A699HP05</accession>
<evidence type="ECO:0000313" key="2">
    <source>
        <dbReference type="EMBL" id="GEY33267.1"/>
    </source>
</evidence>
<dbReference type="AlphaFoldDB" id="A0A699HP05"/>
<organism evidence="2">
    <name type="scientific">Tanacetum cinerariifolium</name>
    <name type="common">Dalmatian daisy</name>
    <name type="synonym">Chrysanthemum cinerariifolium</name>
    <dbReference type="NCBI Taxonomy" id="118510"/>
    <lineage>
        <taxon>Eukaryota</taxon>
        <taxon>Viridiplantae</taxon>
        <taxon>Streptophyta</taxon>
        <taxon>Embryophyta</taxon>
        <taxon>Tracheophyta</taxon>
        <taxon>Spermatophyta</taxon>
        <taxon>Magnoliopsida</taxon>
        <taxon>eudicotyledons</taxon>
        <taxon>Gunneridae</taxon>
        <taxon>Pentapetalae</taxon>
        <taxon>asterids</taxon>
        <taxon>campanulids</taxon>
        <taxon>Asterales</taxon>
        <taxon>Asteraceae</taxon>
        <taxon>Asteroideae</taxon>
        <taxon>Anthemideae</taxon>
        <taxon>Anthemidinae</taxon>
        <taxon>Tanacetum</taxon>
    </lineage>
</organism>
<sequence length="117" mass="12935">MRINNLSIHGESLIPPSKEVNADDTADKPLSRSSVQPVTQSKAPTDLKTKKNRILSSSKLESRYKVRVILPKKQVTETQLAEVTMATTNVTKSLVSFELAEEQVNQPSTTEVEKVTV</sequence>
<proteinExistence type="predicted"/>
<feature type="compositionally biased region" description="Polar residues" evidence="1">
    <location>
        <begin position="31"/>
        <end position="43"/>
    </location>
</feature>
<reference evidence="2" key="1">
    <citation type="journal article" date="2019" name="Sci. Rep.">
        <title>Draft genome of Tanacetum cinerariifolium, the natural source of mosquito coil.</title>
        <authorList>
            <person name="Yamashiro T."/>
            <person name="Shiraishi A."/>
            <person name="Satake H."/>
            <person name="Nakayama K."/>
        </authorList>
    </citation>
    <scope>NUCLEOTIDE SEQUENCE</scope>
</reference>